<dbReference type="EMBL" id="JAGGKV010000009">
    <property type="protein sequence ID" value="MBP1964515.1"/>
    <property type="molecule type" value="Genomic_DNA"/>
</dbReference>
<sequence length="404" mass="45155">MTKAQTILISGASIAGPALAYWLIKYGFEVTIVERAPELRRGGYGVDIRGAAISVLERMGILEQVRAADTHMTGVYFMNKDGQIAGQMSEASMGNQQGLDIEIMRDDLTDILYRLTKDTVRYIWGDSITAIVETESGAEVHFAHRKPQTFDFVVGADGLHSNVRSLTFGEEAQFKRSLGCYISIFTTPNYLKLDHSQQFFTVPGKTVGMYSARDNTEAKGMFIFQSPALKYDRHDVEAQKELVVKVFGNETGWETQKLIHEMTDAKDFYFDEICQIHMPTWSKGRVTLVGDAAYGPSPLSGQGSSLAIVGAYVLAGELKEANGDFTKAFTAYEQKMRAFVQKNQKVGLVAAGGMIERSNFKIRVRNCMLRVPFLMTFMYKAVMKMISKAANAIELEDYRNRQSF</sequence>
<evidence type="ECO:0000259" key="1">
    <source>
        <dbReference type="Pfam" id="PF01494"/>
    </source>
</evidence>
<dbReference type="InterPro" id="IPR002938">
    <property type="entry name" value="FAD-bd"/>
</dbReference>
<evidence type="ECO:0000313" key="3">
    <source>
        <dbReference type="Proteomes" id="UP001519344"/>
    </source>
</evidence>
<dbReference type="Pfam" id="PF01494">
    <property type="entry name" value="FAD_binding_3"/>
    <property type="match status" value="1"/>
</dbReference>
<gene>
    <name evidence="2" type="ORF">J2Z65_003738</name>
</gene>
<dbReference type="PRINTS" id="PR00420">
    <property type="entry name" value="RNGMNOXGNASE"/>
</dbReference>
<evidence type="ECO:0000313" key="2">
    <source>
        <dbReference type="EMBL" id="MBP1964515.1"/>
    </source>
</evidence>
<dbReference type="Gene3D" id="3.50.50.60">
    <property type="entry name" value="FAD/NAD(P)-binding domain"/>
    <property type="match status" value="1"/>
</dbReference>
<proteinExistence type="predicted"/>
<name>A0ABS4I129_9BACL</name>
<dbReference type="SUPFAM" id="SSF51905">
    <property type="entry name" value="FAD/NAD(P)-binding domain"/>
    <property type="match status" value="1"/>
</dbReference>
<dbReference type="RefSeq" id="WP_167057706.1">
    <property type="nucleotide sequence ID" value="NZ_JAAOZR010000017.1"/>
</dbReference>
<accession>A0ABS4I129</accession>
<protein>
    <submittedName>
        <fullName evidence="2">2-polyprenyl-6-methoxyphenol hydroxylase-like FAD-dependent oxidoreductase</fullName>
    </submittedName>
</protein>
<dbReference type="PANTHER" id="PTHR46865">
    <property type="entry name" value="OXIDOREDUCTASE-RELATED"/>
    <property type="match status" value="1"/>
</dbReference>
<reference evidence="2 3" key="1">
    <citation type="submission" date="2021-03" db="EMBL/GenBank/DDBJ databases">
        <title>Genomic Encyclopedia of Type Strains, Phase IV (KMG-IV): sequencing the most valuable type-strain genomes for metagenomic binning, comparative biology and taxonomic classification.</title>
        <authorList>
            <person name="Goeker M."/>
        </authorList>
    </citation>
    <scope>NUCLEOTIDE SEQUENCE [LARGE SCALE GENOMIC DNA]</scope>
    <source>
        <strain evidence="2 3">DSM 24950</strain>
    </source>
</reference>
<keyword evidence="3" id="KW-1185">Reference proteome</keyword>
<feature type="domain" description="FAD-binding" evidence="1">
    <location>
        <begin position="6"/>
        <end position="342"/>
    </location>
</feature>
<comment type="caution">
    <text evidence="2">The sequence shown here is derived from an EMBL/GenBank/DDBJ whole genome shotgun (WGS) entry which is preliminary data.</text>
</comment>
<dbReference type="Proteomes" id="UP001519344">
    <property type="component" value="Unassembled WGS sequence"/>
</dbReference>
<organism evidence="2 3">
    <name type="scientific">Paenibacillus aceris</name>
    <dbReference type="NCBI Taxonomy" id="869555"/>
    <lineage>
        <taxon>Bacteria</taxon>
        <taxon>Bacillati</taxon>
        <taxon>Bacillota</taxon>
        <taxon>Bacilli</taxon>
        <taxon>Bacillales</taxon>
        <taxon>Paenibacillaceae</taxon>
        <taxon>Paenibacillus</taxon>
    </lineage>
</organism>
<dbReference type="PANTHER" id="PTHR46865:SF2">
    <property type="entry name" value="MONOOXYGENASE"/>
    <property type="match status" value="1"/>
</dbReference>
<dbReference type="InterPro" id="IPR051704">
    <property type="entry name" value="FAD_aromatic-hydroxylase"/>
</dbReference>
<dbReference type="InterPro" id="IPR036188">
    <property type="entry name" value="FAD/NAD-bd_sf"/>
</dbReference>
<dbReference type="Gene3D" id="3.30.9.10">
    <property type="entry name" value="D-Amino Acid Oxidase, subunit A, domain 2"/>
    <property type="match status" value="1"/>
</dbReference>